<protein>
    <submittedName>
        <fullName evidence="8">Internalin, putative</fullName>
    </submittedName>
</protein>
<comment type="subcellular location">
    <subcellularLocation>
        <location evidence="1">Secreted</location>
    </subcellularLocation>
</comment>
<feature type="compositionally biased region" description="Acidic residues" evidence="5">
    <location>
        <begin position="521"/>
        <end position="539"/>
    </location>
</feature>
<gene>
    <name evidence="8" type="ORF">HELGO_WM7769</name>
</gene>
<evidence type="ECO:0000256" key="4">
    <source>
        <dbReference type="ARBA" id="ARBA00022837"/>
    </source>
</evidence>
<feature type="compositionally biased region" description="Basic and acidic residues" evidence="5">
    <location>
        <begin position="1054"/>
        <end position="1064"/>
    </location>
</feature>
<dbReference type="GO" id="GO:0005509">
    <property type="term" value="F:calcium ion binding"/>
    <property type="evidence" value="ECO:0007669"/>
    <property type="project" value="InterPro"/>
</dbReference>
<dbReference type="GO" id="GO:0007156">
    <property type="term" value="P:homophilic cell adhesion via plasma membrane adhesion molecules"/>
    <property type="evidence" value="ECO:0007669"/>
    <property type="project" value="InterPro"/>
</dbReference>
<proteinExistence type="predicted"/>
<dbReference type="Pfam" id="PF18884">
    <property type="entry name" value="TSP3_bac"/>
    <property type="match status" value="4"/>
</dbReference>
<dbReference type="GO" id="GO:0016020">
    <property type="term" value="C:membrane"/>
    <property type="evidence" value="ECO:0007669"/>
    <property type="project" value="InterPro"/>
</dbReference>
<dbReference type="InterPro" id="IPR059100">
    <property type="entry name" value="TSP3_bac"/>
</dbReference>
<dbReference type="PANTHER" id="PTHR10199">
    <property type="entry name" value="THROMBOSPONDIN"/>
    <property type="match status" value="1"/>
</dbReference>
<dbReference type="PANTHER" id="PTHR10199:SF119">
    <property type="entry name" value="RE20510P"/>
    <property type="match status" value="1"/>
</dbReference>
<keyword evidence="2" id="KW-0964">Secreted</keyword>
<dbReference type="InterPro" id="IPR018247">
    <property type="entry name" value="EF_Hand_1_Ca_BS"/>
</dbReference>
<feature type="compositionally biased region" description="Acidic residues" evidence="5">
    <location>
        <begin position="634"/>
        <end position="654"/>
    </location>
</feature>
<feature type="compositionally biased region" description="Acidic residues" evidence="5">
    <location>
        <begin position="885"/>
        <end position="895"/>
    </location>
</feature>
<feature type="signal peptide" evidence="6">
    <location>
        <begin position="1"/>
        <end position="21"/>
    </location>
</feature>
<evidence type="ECO:0000256" key="3">
    <source>
        <dbReference type="ARBA" id="ARBA00022729"/>
    </source>
</evidence>
<dbReference type="PROSITE" id="PS50268">
    <property type="entry name" value="CADHERIN_2"/>
    <property type="match status" value="1"/>
</dbReference>
<evidence type="ECO:0000256" key="1">
    <source>
        <dbReference type="ARBA" id="ARBA00004613"/>
    </source>
</evidence>
<dbReference type="Gene3D" id="4.10.1080.10">
    <property type="entry name" value="TSP type-3 repeat"/>
    <property type="match status" value="3"/>
</dbReference>
<accession>A0A6S6UDQ5</accession>
<dbReference type="PROSITE" id="PS00018">
    <property type="entry name" value="EF_HAND_1"/>
    <property type="match status" value="1"/>
</dbReference>
<dbReference type="Pfam" id="PF01345">
    <property type="entry name" value="DUF11"/>
    <property type="match status" value="1"/>
</dbReference>
<name>A0A6S6UDQ5_9GAMM</name>
<keyword evidence="4" id="KW-0106">Calcium</keyword>
<evidence type="ECO:0000256" key="5">
    <source>
        <dbReference type="SAM" id="MobiDB-lite"/>
    </source>
</evidence>
<feature type="region of interest" description="Disordered" evidence="5">
    <location>
        <begin position="520"/>
        <end position="1095"/>
    </location>
</feature>
<dbReference type="InterPro" id="IPR002126">
    <property type="entry name" value="Cadherin-like_dom"/>
</dbReference>
<evidence type="ECO:0000256" key="6">
    <source>
        <dbReference type="SAM" id="SignalP"/>
    </source>
</evidence>
<feature type="domain" description="Cadherin" evidence="7">
    <location>
        <begin position="438"/>
        <end position="544"/>
    </location>
</feature>
<evidence type="ECO:0000313" key="8">
    <source>
        <dbReference type="EMBL" id="CAA6829988.1"/>
    </source>
</evidence>
<evidence type="ECO:0000259" key="7">
    <source>
        <dbReference type="PROSITE" id="PS50268"/>
    </source>
</evidence>
<evidence type="ECO:0000256" key="2">
    <source>
        <dbReference type="ARBA" id="ARBA00022525"/>
    </source>
</evidence>
<dbReference type="InterPro" id="IPR001434">
    <property type="entry name" value="OmcB-like_DUF11"/>
</dbReference>
<dbReference type="NCBIfam" id="NF038133">
    <property type="entry name" value="choice_anch_L"/>
    <property type="match status" value="1"/>
</dbReference>
<dbReference type="InterPro" id="IPR028974">
    <property type="entry name" value="TSP_type-3_rpt"/>
</dbReference>
<feature type="compositionally biased region" description="Acidic residues" evidence="5">
    <location>
        <begin position="1078"/>
        <end position="1095"/>
    </location>
</feature>
<feature type="compositionally biased region" description="Acidic residues" evidence="5">
    <location>
        <begin position="696"/>
        <end position="706"/>
    </location>
</feature>
<dbReference type="EMBL" id="CACVAT010000555">
    <property type="protein sequence ID" value="CAA6829988.1"/>
    <property type="molecule type" value="Genomic_DNA"/>
</dbReference>
<feature type="compositionally biased region" description="Low complexity" evidence="5">
    <location>
        <begin position="855"/>
        <end position="864"/>
    </location>
</feature>
<feature type="chain" id="PRO_5028159799" evidence="6">
    <location>
        <begin position="22"/>
        <end position="1383"/>
    </location>
</feature>
<organism evidence="8">
    <name type="scientific">uncultured Thiotrichaceae bacterium</name>
    <dbReference type="NCBI Taxonomy" id="298394"/>
    <lineage>
        <taxon>Bacteria</taxon>
        <taxon>Pseudomonadati</taxon>
        <taxon>Pseudomonadota</taxon>
        <taxon>Gammaproteobacteria</taxon>
        <taxon>Thiotrichales</taxon>
        <taxon>Thiotrichaceae</taxon>
        <taxon>environmental samples</taxon>
    </lineage>
</organism>
<keyword evidence="3 6" id="KW-0732">Signal</keyword>
<feature type="compositionally biased region" description="Acidic residues" evidence="5">
    <location>
        <begin position="1012"/>
        <end position="1032"/>
    </location>
</feature>
<reference evidence="8" key="1">
    <citation type="submission" date="2020-01" db="EMBL/GenBank/DDBJ databases">
        <authorList>
            <person name="Meier V. D."/>
            <person name="Meier V D."/>
        </authorList>
    </citation>
    <scope>NUCLEOTIDE SEQUENCE</scope>
    <source>
        <strain evidence="8">HLG_WM_MAG_09</strain>
    </source>
</reference>
<dbReference type="InterPro" id="IPR049804">
    <property type="entry name" value="Choice_anch_L"/>
</dbReference>
<sequence>MLYRTNWGVRCFLLVSSLAVASPAVYAELALNDSPSVTAVSTVLSGPGLELDSLQFISGINGQYGLFFGGTDAVNKGAALGIVDGFYMTTGNQGSILGPNDNAQETFNTKNQYSDPDLVAISPDAVFDPVVLEFNIIPEGDKVNFVLAFGSEEYPEYVCSKFNDVFGLFVSGPGISGTKNAAFVPGTNLPIAVNNINGGLRGPKADGTDCSLGNSIYFVDNGNGGGNTGTQLDGFSRPITASLTDLIPGEIYKVKLALADTADQAYDSAAFFRWLTSTLSTPVDLELAADASTSTPAIDGFTDITYTIKNTSSIATRLVDVGIELPAGVVLVNNNSDESYDALTEIWAVGDIAAGASRELTLRLAVGSNASYQIPAEILFSFNEDPDSTPYNRLTHPKEDDTSILTLRPVQNNAPMITHADSATVAEVSFAENDSGVIVDLNAEDQDGETELSGLKWVLSGGIDSQHFSLSSSGILRPVTLFNYEAPVDAGADNAYQVNVKVCDTSAECDEQALTVNISDVNEDADGDGLSNDLEDDLGTDPNSADTDGDGISDKIEVGDDPVNPVDTDGDGKIDALDTDDDNDSIPTRQENYNGGLPLNDDSDNDGKADYLDADDDNDGLLTVHENYNGGLPLDDDTDTDGTPDYLDTDDDGDSVPTRNEDSDLNGDMSPADAVDTDGDRTVDYLDPDNLNAPDADGDGLSDDLEKDLGTDPNSADTDGDGISDKIEVGDNPANPVNTDADGKIDALDADDDNDSIPTRQENYNGGLPLNDDSDNDGKADYLDADDDNDGLLTLYENYNGGLPLDDDTNRDGTPDYLDRDDDGDGLLTRNESSDSNGDGNPADAVDTEGDGVVDYLDPDNLNAPDDDNDDDGLTNAEEGILGSDPDDPDTDGDGVNDKIERGDGGLPIDSDNDGVANLLDPDDDNDGVLTMDENYNGGSPLDDDTDSDRVPDYLDTDDDSDGVPTRLEDYNGNDARDDDTDSDKVPDYLDADDDGDGISTWHENYNRGLPLDDDTDLDGIADYLDADDDNDGLLTKNEAPDLNGNGNPDDGLDSDKDGLNDYRDADDDNDGRLTIDEFADPDGDGDPADAQDNDLDGIVEYLDPEITPFVRLNVRAMLQGPYVSTTGLMQDSLRTEGVLPNAQPYGSLESSFGYGSLGNLSPFDYRGTEAIADGLLSIEGANAIVDWVLIEVRDAQDPTELIGIKAGVLQRDGDVVIPETGSKDLIIPHVRPGEYYVAVRHRNHLGVMTAQPVTLYDALQKVELYDFSSKLFAAYGANALSIAENHQLMMSGDLNNSNTIVGNGIGSDMSVLLGAVLVAPDNEDANANYPLEGYYSADLNMDGTVLHSGPSNDINLIMMNILMHPDNNTGSSNFTIQGTVPE</sequence>
<feature type="compositionally biased region" description="Basic and acidic residues" evidence="5">
    <location>
        <begin position="808"/>
        <end position="818"/>
    </location>
</feature>